<organism evidence="1 2">
    <name type="scientific">Zestosphaera tikiterensis</name>
    <dbReference type="NCBI Taxonomy" id="1973259"/>
    <lineage>
        <taxon>Archaea</taxon>
        <taxon>Thermoproteota</taxon>
        <taxon>Thermoprotei</taxon>
        <taxon>Desulfurococcales</taxon>
        <taxon>Desulfurococcaceae</taxon>
        <taxon>Zestosphaera</taxon>
    </lineage>
</organism>
<evidence type="ECO:0000313" key="2">
    <source>
        <dbReference type="Proteomes" id="UP000244093"/>
    </source>
</evidence>
<reference evidence="1 2" key="1">
    <citation type="journal article" date="2018" name="Syst. Appl. Microbiol.">
        <title>A new symbiotic nanoarchaeote (Candidatus Nanoclepta minutus) and its host (Zestosphaera tikiterensis gen. nov., sp. nov.) from a New Zealand hot spring.</title>
        <authorList>
            <person name="St John E."/>
            <person name="Liu Y."/>
            <person name="Podar M."/>
            <person name="Stott M.B."/>
            <person name="Meneghin J."/>
            <person name="Chen Z."/>
            <person name="Lagutin K."/>
            <person name="Mitchell K."/>
            <person name="Reysenbach A.L."/>
        </authorList>
    </citation>
    <scope>NUCLEOTIDE SEQUENCE [LARGE SCALE GENOMIC DNA]</scope>
    <source>
        <strain evidence="1">NZ3</strain>
    </source>
</reference>
<proteinExistence type="predicted"/>
<sequence length="226" mass="25076">MNSKTLKAFAGVALLLIVSVGVAMWSETLRVNVAVATGEVDWEIVPGPTTWLDACGLLPGYGNYRGNDWNASYLPKPGAKQLDKDVGCTDVTLIDSDGDGDYDTMNVTLYNVYPWYYTHIAFKVHNDGSVPIKIWRVVIDGQEFHKLNEQELKEGLYLDLTGDEKFDILIWWGDNFGVQLHPCESADVSFDITVLQGAPQGSTLTFTISLEAIQWNEYSTPTTTIT</sequence>
<evidence type="ECO:0000313" key="1">
    <source>
        <dbReference type="EMBL" id="PUA33591.1"/>
    </source>
</evidence>
<name>A0A2R7Y7T0_9CREN</name>
<dbReference type="AlphaFoldDB" id="A0A2R7Y7T0"/>
<gene>
    <name evidence="1" type="ORF">B7O98_04010</name>
</gene>
<protein>
    <submittedName>
        <fullName evidence="1">Uncharacterized protein</fullName>
    </submittedName>
</protein>
<dbReference type="EMBL" id="NBVN01000002">
    <property type="protein sequence ID" value="PUA33591.1"/>
    <property type="molecule type" value="Genomic_DNA"/>
</dbReference>
<comment type="caution">
    <text evidence="1">The sequence shown here is derived from an EMBL/GenBank/DDBJ whole genome shotgun (WGS) entry which is preliminary data.</text>
</comment>
<dbReference type="Proteomes" id="UP000244093">
    <property type="component" value="Unassembled WGS sequence"/>
</dbReference>
<accession>A0A2R7Y7T0</accession>